<feature type="region of interest" description="Disordered" evidence="1">
    <location>
        <begin position="1"/>
        <end position="23"/>
    </location>
</feature>
<accession>A0A848LL68</accession>
<evidence type="ECO:0000313" key="2">
    <source>
        <dbReference type="EMBL" id="NMO18488.1"/>
    </source>
</evidence>
<keyword evidence="3" id="KW-1185">Reference proteome</keyword>
<organism evidence="2 3">
    <name type="scientific">Pyxidicoccus fallax</name>
    <dbReference type="NCBI Taxonomy" id="394095"/>
    <lineage>
        <taxon>Bacteria</taxon>
        <taxon>Pseudomonadati</taxon>
        <taxon>Myxococcota</taxon>
        <taxon>Myxococcia</taxon>
        <taxon>Myxococcales</taxon>
        <taxon>Cystobacterineae</taxon>
        <taxon>Myxococcaceae</taxon>
        <taxon>Pyxidicoccus</taxon>
    </lineage>
</organism>
<proteinExistence type="predicted"/>
<protein>
    <submittedName>
        <fullName evidence="2">Uncharacterized protein</fullName>
    </submittedName>
</protein>
<dbReference type="Proteomes" id="UP000518300">
    <property type="component" value="Unassembled WGS sequence"/>
</dbReference>
<name>A0A848LL68_9BACT</name>
<reference evidence="2 3" key="1">
    <citation type="submission" date="2020-04" db="EMBL/GenBank/DDBJ databases">
        <title>Draft genome of Pyxidicoccus fallax type strain.</title>
        <authorList>
            <person name="Whitworth D.E."/>
        </authorList>
    </citation>
    <scope>NUCLEOTIDE SEQUENCE [LARGE SCALE GENOMIC DNA]</scope>
    <source>
        <strain evidence="2 3">DSM 14698</strain>
    </source>
</reference>
<dbReference type="EMBL" id="JABBJJ010000139">
    <property type="protein sequence ID" value="NMO18488.1"/>
    <property type="molecule type" value="Genomic_DNA"/>
</dbReference>
<sequence length="312" mass="33915">MSEKKQGGMSRFPGLESSSGTGPDAALARLRALETLESGYEAWLELKLEHAAFRARLREERERLDQQGSFLLGAVRAAGLAPASTPAEQGPEPGLVAAAAPDFLRDAEVKLAAARDALAQRETEEEARYTAAFAEIRATLRDRAQRYLKANRPRLTLLLRRVGAERSILHLERLSGDTPVLLCFLLTGSIPSRHGFLLDDSTEDVSLPPAPLYPDEGVTPTDVRPDAAALEGRVRGAGEVVPVKGFLPVFLPRPGGGEDFFRLLQRGAVLEAEVAEGPAFRNILTREEAERFAGHLLRLKLQGLIDLELEAG</sequence>
<comment type="caution">
    <text evidence="2">The sequence shown here is derived from an EMBL/GenBank/DDBJ whole genome shotgun (WGS) entry which is preliminary data.</text>
</comment>
<evidence type="ECO:0000256" key="1">
    <source>
        <dbReference type="SAM" id="MobiDB-lite"/>
    </source>
</evidence>
<gene>
    <name evidence="2" type="ORF">HG543_27025</name>
</gene>
<dbReference type="AlphaFoldDB" id="A0A848LL68"/>
<evidence type="ECO:0000313" key="3">
    <source>
        <dbReference type="Proteomes" id="UP000518300"/>
    </source>
</evidence>
<dbReference type="RefSeq" id="WP_169347752.1">
    <property type="nucleotide sequence ID" value="NZ_JABBJJ010000139.1"/>
</dbReference>